<evidence type="ECO:0000256" key="6">
    <source>
        <dbReference type="SAM" id="Coils"/>
    </source>
</evidence>
<dbReference type="OrthoDB" id="9809852at2"/>
<dbReference type="InterPro" id="IPR051673">
    <property type="entry name" value="SSDNA_exonuclease_RecJ"/>
</dbReference>
<dbReference type="InterPro" id="IPR004610">
    <property type="entry name" value="RecJ"/>
</dbReference>
<dbReference type="GO" id="GO:0008409">
    <property type="term" value="F:5'-3' exonuclease activity"/>
    <property type="evidence" value="ECO:0007669"/>
    <property type="project" value="InterPro"/>
</dbReference>
<dbReference type="PANTHER" id="PTHR30255:SF2">
    <property type="entry name" value="SINGLE-STRANDED-DNA-SPECIFIC EXONUCLEASE RECJ"/>
    <property type="match status" value="1"/>
</dbReference>
<evidence type="ECO:0000259" key="7">
    <source>
        <dbReference type="Pfam" id="PF01368"/>
    </source>
</evidence>
<organism evidence="10 11">
    <name type="scientific">BD1-7 clade bacterium</name>
    <dbReference type="NCBI Taxonomy" id="2029982"/>
    <lineage>
        <taxon>Bacteria</taxon>
        <taxon>Pseudomonadati</taxon>
        <taxon>Pseudomonadota</taxon>
        <taxon>Gammaproteobacteria</taxon>
        <taxon>Cellvibrionales</taxon>
        <taxon>Spongiibacteraceae</taxon>
        <taxon>BD1-7 clade</taxon>
    </lineage>
</organism>
<dbReference type="GO" id="GO:0003676">
    <property type="term" value="F:nucleic acid binding"/>
    <property type="evidence" value="ECO:0007669"/>
    <property type="project" value="InterPro"/>
</dbReference>
<dbReference type="Pfam" id="PF02272">
    <property type="entry name" value="DHHA1"/>
    <property type="match status" value="1"/>
</dbReference>
<dbReference type="InterPro" id="IPR003156">
    <property type="entry name" value="DHHA1_dom"/>
</dbReference>
<evidence type="ECO:0000259" key="8">
    <source>
        <dbReference type="Pfam" id="PF02272"/>
    </source>
</evidence>
<accession>A0A5S9Q970</accession>
<name>A0A5S9Q970_9GAMM</name>
<keyword evidence="3" id="KW-0540">Nuclease</keyword>
<dbReference type="AlphaFoldDB" id="A0A5S9Q970"/>
<comment type="similarity">
    <text evidence="1">Belongs to the RecJ family.</text>
</comment>
<gene>
    <name evidence="10" type="primary">recJ</name>
    <name evidence="10" type="ORF">DPBNPPHM_01718</name>
</gene>
<evidence type="ECO:0000256" key="4">
    <source>
        <dbReference type="ARBA" id="ARBA00022801"/>
    </source>
</evidence>
<dbReference type="Gene3D" id="3.90.1640.30">
    <property type="match status" value="1"/>
</dbReference>
<dbReference type="NCBIfam" id="TIGR00644">
    <property type="entry name" value="recJ"/>
    <property type="match status" value="1"/>
</dbReference>
<dbReference type="Gene3D" id="3.10.310.30">
    <property type="match status" value="1"/>
</dbReference>
<keyword evidence="5 10" id="KW-0269">Exonuclease</keyword>
<evidence type="ECO:0000256" key="5">
    <source>
        <dbReference type="ARBA" id="ARBA00022839"/>
    </source>
</evidence>
<evidence type="ECO:0000256" key="1">
    <source>
        <dbReference type="ARBA" id="ARBA00005915"/>
    </source>
</evidence>
<dbReference type="InterPro" id="IPR041122">
    <property type="entry name" value="RecJ_OB"/>
</dbReference>
<dbReference type="InterPro" id="IPR038763">
    <property type="entry name" value="DHH_sf"/>
</dbReference>
<dbReference type="PANTHER" id="PTHR30255">
    <property type="entry name" value="SINGLE-STRANDED-DNA-SPECIFIC EXONUCLEASE RECJ"/>
    <property type="match status" value="1"/>
</dbReference>
<evidence type="ECO:0000259" key="9">
    <source>
        <dbReference type="Pfam" id="PF17768"/>
    </source>
</evidence>
<dbReference type="FunFam" id="3.90.1640.30:FF:000001">
    <property type="entry name" value="Single-stranded-DNA-specific exonuclease RecJ"/>
    <property type="match status" value="1"/>
</dbReference>
<evidence type="ECO:0000256" key="3">
    <source>
        <dbReference type="ARBA" id="ARBA00022722"/>
    </source>
</evidence>
<sequence>MSLTKQIVRRPQVDQHQLPTSLHPLLRRLLASRGIVEDHQLQHELANLADPYLMKGMAQSVDRLQQALIAQQKIVIVGDFDADGATSSALCMLALTAMGFVNVSFTVPNRFEYGYGLSPAIVDELGWQKPDLLVTVDNGISSLEGVALANQRGMDVVITDHHLPGEQLPAAHAIINPNQAGCEFPSKALAGVGVVFHLLIALRKRLRESGWFSTQQIPEPNLANYLDIVALGTVADVVPLDYYNRILVAQGIKRIRAGRMRPGIQKLLALANRDHRHITSTDLGFVLGPRLNAAGRLDDMTQGIMLLMTDSEPLAAELAQVLDEFNRDRKQIEQQMQFEALQIVDEVAGQLESVPRGLCLFHHGWHQGVVGLVASRIKERYHRPVIAFAPADAADTSADIELKGSGRSIKGIHLRDVLDEVASANPGLLEKFGGHAMAAGLSLRQSQLPAFEAAFLAALDQITDDQVFEASLESDGEVECRDMNLNTAMLIRDAVPWGQAMPEPLFEGQFRVVGQRLLAGKHLKFQACYPDEQQPVDAIWFNCDTEQWPAADGALVDLVYRMSINHFRGDQILQLIVEQMTVRPA</sequence>
<proteinExistence type="inferred from homology"/>
<dbReference type="EMBL" id="CACSII010000017">
    <property type="protein sequence ID" value="CAA0113716.1"/>
    <property type="molecule type" value="Genomic_DNA"/>
</dbReference>
<dbReference type="GO" id="GO:0006281">
    <property type="term" value="P:DNA repair"/>
    <property type="evidence" value="ECO:0007669"/>
    <property type="project" value="InterPro"/>
</dbReference>
<keyword evidence="6" id="KW-0175">Coiled coil</keyword>
<feature type="domain" description="DHHA1" evidence="8">
    <location>
        <begin position="360"/>
        <end position="457"/>
    </location>
</feature>
<dbReference type="Pfam" id="PF01368">
    <property type="entry name" value="DHH"/>
    <property type="match status" value="1"/>
</dbReference>
<reference evidence="10 11" key="1">
    <citation type="submission" date="2019-11" db="EMBL/GenBank/DDBJ databases">
        <authorList>
            <person name="Holert J."/>
        </authorList>
    </citation>
    <scope>NUCLEOTIDE SEQUENCE [LARGE SCALE GENOMIC DNA]</scope>
    <source>
        <strain evidence="10">BC5_2</strain>
    </source>
</reference>
<evidence type="ECO:0000313" key="11">
    <source>
        <dbReference type="Proteomes" id="UP000434580"/>
    </source>
</evidence>
<feature type="domain" description="DDH" evidence="7">
    <location>
        <begin position="73"/>
        <end position="233"/>
    </location>
</feature>
<dbReference type="Pfam" id="PF17768">
    <property type="entry name" value="RecJ_OB"/>
    <property type="match status" value="1"/>
</dbReference>
<evidence type="ECO:0000313" key="10">
    <source>
        <dbReference type="EMBL" id="CAA0113716.1"/>
    </source>
</evidence>
<dbReference type="Proteomes" id="UP000434580">
    <property type="component" value="Unassembled WGS sequence"/>
</dbReference>
<dbReference type="SUPFAM" id="SSF64182">
    <property type="entry name" value="DHH phosphoesterases"/>
    <property type="match status" value="1"/>
</dbReference>
<keyword evidence="4 10" id="KW-0378">Hydrolase</keyword>
<evidence type="ECO:0000256" key="2">
    <source>
        <dbReference type="ARBA" id="ARBA00019841"/>
    </source>
</evidence>
<protein>
    <recommendedName>
        <fullName evidence="2">Single-stranded-DNA-specific exonuclease RecJ</fullName>
    </recommendedName>
</protein>
<dbReference type="InterPro" id="IPR001667">
    <property type="entry name" value="DDH_dom"/>
</dbReference>
<feature type="coiled-coil region" evidence="6">
    <location>
        <begin position="315"/>
        <end position="342"/>
    </location>
</feature>
<feature type="domain" description="RecJ OB" evidence="9">
    <location>
        <begin position="475"/>
        <end position="578"/>
    </location>
</feature>
<dbReference type="GO" id="GO:0006310">
    <property type="term" value="P:DNA recombination"/>
    <property type="evidence" value="ECO:0007669"/>
    <property type="project" value="InterPro"/>
</dbReference>